<feature type="signal peptide" evidence="2">
    <location>
        <begin position="1"/>
        <end position="17"/>
    </location>
</feature>
<evidence type="ECO:0000256" key="1">
    <source>
        <dbReference type="SAM" id="Coils"/>
    </source>
</evidence>
<dbReference type="Proteomes" id="UP001642360">
    <property type="component" value="Unassembled WGS sequence"/>
</dbReference>
<evidence type="ECO:0000256" key="2">
    <source>
        <dbReference type="SAM" id="SignalP"/>
    </source>
</evidence>
<dbReference type="EMBL" id="CAUOFW020008924">
    <property type="protein sequence ID" value="CAK9184304.1"/>
    <property type="molecule type" value="Genomic_DNA"/>
</dbReference>
<dbReference type="AlphaFoldDB" id="A0ABC8UTH2"/>
<reference evidence="3 4" key="1">
    <citation type="submission" date="2024-02" db="EMBL/GenBank/DDBJ databases">
        <authorList>
            <person name="Vignale AGUSTIN F."/>
            <person name="Sosa J E."/>
            <person name="Modenutti C."/>
        </authorList>
    </citation>
    <scope>NUCLEOTIDE SEQUENCE [LARGE SCALE GENOMIC DNA]</scope>
</reference>
<organism evidence="3 4">
    <name type="scientific">Ilex paraguariensis</name>
    <name type="common">yerba mate</name>
    <dbReference type="NCBI Taxonomy" id="185542"/>
    <lineage>
        <taxon>Eukaryota</taxon>
        <taxon>Viridiplantae</taxon>
        <taxon>Streptophyta</taxon>
        <taxon>Embryophyta</taxon>
        <taxon>Tracheophyta</taxon>
        <taxon>Spermatophyta</taxon>
        <taxon>Magnoliopsida</taxon>
        <taxon>eudicotyledons</taxon>
        <taxon>Gunneridae</taxon>
        <taxon>Pentapetalae</taxon>
        <taxon>asterids</taxon>
        <taxon>campanulids</taxon>
        <taxon>Aquifoliales</taxon>
        <taxon>Aquifoliaceae</taxon>
        <taxon>Ilex</taxon>
    </lineage>
</organism>
<sequence length="134" mass="14965">MAPLIGFVLLMLATLAGENIATIGMEGEGLKETKSQILALTSSEKNTAASAWWLVGCCTSVGHLTVHDEKDRKIQELTAELRNKKRLCAVYQEQLIAFMKDVEEHSKHLSNKVQAVVNNLKEFDPVKQEFPNQR</sequence>
<feature type="chain" id="PRO_5044794670" evidence="2">
    <location>
        <begin position="18"/>
        <end position="134"/>
    </location>
</feature>
<feature type="coiled-coil region" evidence="1">
    <location>
        <begin position="67"/>
        <end position="94"/>
    </location>
</feature>
<name>A0ABC8UTH2_9AQUA</name>
<evidence type="ECO:0000313" key="3">
    <source>
        <dbReference type="EMBL" id="CAK9184304.1"/>
    </source>
</evidence>
<proteinExistence type="predicted"/>
<keyword evidence="2" id="KW-0732">Signal</keyword>
<evidence type="ECO:0000313" key="4">
    <source>
        <dbReference type="Proteomes" id="UP001642360"/>
    </source>
</evidence>
<keyword evidence="4" id="KW-1185">Reference proteome</keyword>
<accession>A0ABC8UTH2</accession>
<keyword evidence="1" id="KW-0175">Coiled coil</keyword>
<gene>
    <name evidence="3" type="ORF">ILEXP_LOCUS54609</name>
</gene>
<protein>
    <submittedName>
        <fullName evidence="3">Uncharacterized protein</fullName>
    </submittedName>
</protein>
<comment type="caution">
    <text evidence="3">The sequence shown here is derived from an EMBL/GenBank/DDBJ whole genome shotgun (WGS) entry which is preliminary data.</text>
</comment>